<keyword evidence="3" id="KW-1185">Reference proteome</keyword>
<accession>A0ABP1GFW4</accession>
<reference evidence="2 3" key="1">
    <citation type="submission" date="2024-07" db="EMBL/GenBank/DDBJ databases">
        <authorList>
            <person name="Akdeniz Z."/>
        </authorList>
    </citation>
    <scope>NUCLEOTIDE SEQUENCE [LARGE SCALE GENOMIC DNA]</scope>
</reference>
<evidence type="ECO:0000313" key="3">
    <source>
        <dbReference type="Proteomes" id="UP001642409"/>
    </source>
</evidence>
<evidence type="ECO:0000256" key="1">
    <source>
        <dbReference type="SAM" id="Phobius"/>
    </source>
</evidence>
<evidence type="ECO:0000313" key="2">
    <source>
        <dbReference type="EMBL" id="CAL5970168.1"/>
    </source>
</evidence>
<keyword evidence="1" id="KW-0472">Membrane</keyword>
<keyword evidence="1" id="KW-0812">Transmembrane</keyword>
<gene>
    <name evidence="2" type="ORF">HINF_LOCUS108</name>
</gene>
<protein>
    <submittedName>
        <fullName evidence="2">Uncharacterized protein</fullName>
    </submittedName>
</protein>
<sequence>MLLILKYVQLLDCFDSTTSVNYGRQDEDLSFTAVYSTSLKTREAAACSNLKGQSYIIQIFIGDATFSTTSTFNPSDKTFTLQATCETGNCDYNNIKQFQIASFQISFQQTDFVLQGVVMSMKFRWYDKTDCFDGNQVEFSTELNNAYYDSEFTPISSCATAPVDNTLYIDSIIDNAQWTSVAATVQDLGATTTTNYVSQITHRKVTCTNGDMPCLIGISNNLSPAVVQFEQALRTKISVTKANGDNFVFNETVLATFQRIKSPYDDLCFQNVKIWIQQNGMKFETNPNVGACPAATMAQKFNYATLRKEVVFVDVVNGQEVKTHLIMPLKELLFDQVQTATYTCDQMTTADLCKTFLSKYYISLNQNGLSSNQYISVMYYMVNGMGSDVQKFAFNALLEQNYYLDVSISLYGTLCCVNITTTITGIQQQTVTITQAATNLQFKGVFDLLINDDVQYCRDIDTTIQRQMDNYNEERTYDLLINGVSVGLQSFDFNFSGQQYWEAILTMVALIVVSIPISFLVWKRC</sequence>
<dbReference type="EMBL" id="CAXDID020000001">
    <property type="protein sequence ID" value="CAL5970168.1"/>
    <property type="molecule type" value="Genomic_DNA"/>
</dbReference>
<dbReference type="Proteomes" id="UP001642409">
    <property type="component" value="Unassembled WGS sequence"/>
</dbReference>
<proteinExistence type="predicted"/>
<organism evidence="2 3">
    <name type="scientific">Hexamita inflata</name>
    <dbReference type="NCBI Taxonomy" id="28002"/>
    <lineage>
        <taxon>Eukaryota</taxon>
        <taxon>Metamonada</taxon>
        <taxon>Diplomonadida</taxon>
        <taxon>Hexamitidae</taxon>
        <taxon>Hexamitinae</taxon>
        <taxon>Hexamita</taxon>
    </lineage>
</organism>
<name>A0ABP1GFW4_9EUKA</name>
<keyword evidence="1" id="KW-1133">Transmembrane helix</keyword>
<feature type="transmembrane region" description="Helical" evidence="1">
    <location>
        <begin position="500"/>
        <end position="522"/>
    </location>
</feature>
<comment type="caution">
    <text evidence="2">The sequence shown here is derived from an EMBL/GenBank/DDBJ whole genome shotgun (WGS) entry which is preliminary data.</text>
</comment>